<dbReference type="EMBL" id="CP102480">
    <property type="protein sequence ID" value="UUX49687.1"/>
    <property type="molecule type" value="Genomic_DNA"/>
</dbReference>
<evidence type="ECO:0000259" key="1">
    <source>
        <dbReference type="Pfam" id="PF04073"/>
    </source>
</evidence>
<evidence type="ECO:0000313" key="3">
    <source>
        <dbReference type="Proteomes" id="UP001060336"/>
    </source>
</evidence>
<keyword evidence="3" id="KW-1185">Reference proteome</keyword>
<dbReference type="AlphaFoldDB" id="A0A9J7AR20"/>
<name>A0A9J7AR20_9PROT</name>
<dbReference type="SUPFAM" id="SSF55826">
    <property type="entry name" value="YbaK/ProRS associated domain"/>
    <property type="match status" value="1"/>
</dbReference>
<proteinExistence type="predicted"/>
<dbReference type="GO" id="GO:0002161">
    <property type="term" value="F:aminoacyl-tRNA deacylase activity"/>
    <property type="evidence" value="ECO:0007669"/>
    <property type="project" value="InterPro"/>
</dbReference>
<dbReference type="KEGG" id="naci:NUH88_20095"/>
<dbReference type="Proteomes" id="UP001060336">
    <property type="component" value="Chromosome"/>
</dbReference>
<evidence type="ECO:0000313" key="2">
    <source>
        <dbReference type="EMBL" id="UUX49687.1"/>
    </source>
</evidence>
<organism evidence="2 3">
    <name type="scientific">Nisaea acidiphila</name>
    <dbReference type="NCBI Taxonomy" id="1862145"/>
    <lineage>
        <taxon>Bacteria</taxon>
        <taxon>Pseudomonadati</taxon>
        <taxon>Pseudomonadota</taxon>
        <taxon>Alphaproteobacteria</taxon>
        <taxon>Rhodospirillales</taxon>
        <taxon>Thalassobaculaceae</taxon>
        <taxon>Nisaea</taxon>
    </lineage>
</organism>
<dbReference type="PANTHER" id="PTHR30411:SF1">
    <property type="entry name" value="CYTOPLASMIC PROTEIN"/>
    <property type="match status" value="1"/>
</dbReference>
<sequence length="166" mass="17912">MTDTLPEIRAILEAAPYPFEVMECDPELADTAVFCERYGKAPEDSANTIVVRSKTGELKYAACIVLATHRLDVNKVVRKKLGARKVSFASAEETRELTGMEIGGVTALALPADLPLWIDADVMARKEIILGGGNRSSKLIVDPKLLLDQPGAEVVEGLANPFPASF</sequence>
<dbReference type="InterPro" id="IPR007214">
    <property type="entry name" value="YbaK/aa-tRNA-synth-assoc-dom"/>
</dbReference>
<dbReference type="Pfam" id="PF04073">
    <property type="entry name" value="tRNA_edit"/>
    <property type="match status" value="1"/>
</dbReference>
<dbReference type="Gene3D" id="3.90.960.10">
    <property type="entry name" value="YbaK/aminoacyl-tRNA synthetase-associated domain"/>
    <property type="match status" value="1"/>
</dbReference>
<reference evidence="2" key="1">
    <citation type="submission" date="2022-08" db="EMBL/GenBank/DDBJ databases">
        <title>Nisaea acidiphila sp. nov., isolated from a marine algal debris and emended description of the genus Nisaea Urios et al. 2008.</title>
        <authorList>
            <person name="Kwon K."/>
        </authorList>
    </citation>
    <scope>NUCLEOTIDE SEQUENCE</scope>
    <source>
        <strain evidence="2">MEBiC11861</strain>
    </source>
</reference>
<dbReference type="PANTHER" id="PTHR30411">
    <property type="entry name" value="CYTOPLASMIC PROTEIN"/>
    <property type="match status" value="1"/>
</dbReference>
<gene>
    <name evidence="2" type="ORF">NUH88_20095</name>
</gene>
<accession>A0A9J7AR20</accession>
<feature type="domain" description="YbaK/aminoacyl-tRNA synthetase-associated" evidence="1">
    <location>
        <begin position="26"/>
        <end position="146"/>
    </location>
</feature>
<dbReference type="RefSeq" id="WP_257768495.1">
    <property type="nucleotide sequence ID" value="NZ_CP102480.1"/>
</dbReference>
<protein>
    <recommendedName>
        <fullName evidence="1">YbaK/aminoacyl-tRNA synthetase-associated domain-containing protein</fullName>
    </recommendedName>
</protein>
<dbReference type="InterPro" id="IPR036754">
    <property type="entry name" value="YbaK/aa-tRNA-synt-asso_dom_sf"/>
</dbReference>